<evidence type="ECO:0000313" key="12">
    <source>
        <dbReference type="EMBL" id="GFM32030.1"/>
    </source>
</evidence>
<keyword evidence="7 9" id="KW-0010">Activator</keyword>
<dbReference type="SUPFAM" id="SSF52172">
    <property type="entry name" value="CheY-like"/>
    <property type="match status" value="1"/>
</dbReference>
<sequence length="235" mass="26121">MNDIRVLIVEDDVRIADLHRRFTMRVEGCEVVGVAYNLDDARLMIETLEPHLVLLDLYFPEGSGTDLLREIRAEGREMDVILITAAREVGPLKEAVRGGVFDYLIKPVSADRFHECISKFRSYRKRICCDERIEQHDVDSLLHNSGGNTPASQSGDLPKGIDLLTLGKIKSAMEHAPADTGLSAEEVGANVGVSRSTARRYLEYLTSAGAIYADQVYGSIGRPERRYFQSTAPHA</sequence>
<evidence type="ECO:0000256" key="5">
    <source>
        <dbReference type="ARBA" id="ARBA00023015"/>
    </source>
</evidence>
<dbReference type="InterPro" id="IPR001789">
    <property type="entry name" value="Sig_transdc_resp-reg_receiver"/>
</dbReference>
<comment type="subcellular location">
    <subcellularLocation>
        <location evidence="1 9">Cytoplasm</location>
    </subcellularLocation>
</comment>
<dbReference type="RefSeq" id="WP_174403706.1">
    <property type="nucleotide sequence ID" value="NZ_BLVO01000004.1"/>
</dbReference>
<dbReference type="PROSITE" id="PS50110">
    <property type="entry name" value="RESPONSE_REGULATORY"/>
    <property type="match status" value="1"/>
</dbReference>
<dbReference type="InterPro" id="IPR051271">
    <property type="entry name" value="2C-system_Tx_regulators"/>
</dbReference>
<evidence type="ECO:0000256" key="2">
    <source>
        <dbReference type="ARBA" id="ARBA00022490"/>
    </source>
</evidence>
<dbReference type="InterPro" id="IPR048714">
    <property type="entry name" value="DpiA-like_HTH"/>
</dbReference>
<evidence type="ECO:0000259" key="11">
    <source>
        <dbReference type="PROSITE" id="PS50110"/>
    </source>
</evidence>
<dbReference type="InterPro" id="IPR011006">
    <property type="entry name" value="CheY-like_superfamily"/>
</dbReference>
<comment type="caution">
    <text evidence="12">The sequence shown here is derived from an EMBL/GenBank/DDBJ whole genome shotgun (WGS) entry which is preliminary data.</text>
</comment>
<keyword evidence="8 9" id="KW-0804">Transcription</keyword>
<dbReference type="AlphaFoldDB" id="A0A7J0BE89"/>
<evidence type="ECO:0000313" key="13">
    <source>
        <dbReference type="Proteomes" id="UP000503840"/>
    </source>
</evidence>
<evidence type="ECO:0000256" key="1">
    <source>
        <dbReference type="ARBA" id="ARBA00004496"/>
    </source>
</evidence>
<dbReference type="PIRSF" id="PIRSF006171">
    <property type="entry name" value="RR_citrat_malat"/>
    <property type="match status" value="1"/>
</dbReference>
<dbReference type="EMBL" id="BLVO01000004">
    <property type="protein sequence ID" value="GFM32030.1"/>
    <property type="molecule type" value="Genomic_DNA"/>
</dbReference>
<gene>
    <name evidence="12" type="ORF">DSM101010T_03950</name>
</gene>
<dbReference type="SMART" id="SM00448">
    <property type="entry name" value="REC"/>
    <property type="match status" value="1"/>
</dbReference>
<reference evidence="12 13" key="1">
    <citation type="submission" date="2020-05" db="EMBL/GenBank/DDBJ databases">
        <title>Draft genome sequence of Desulfovibrio sp. strain HN2T.</title>
        <authorList>
            <person name="Ueno A."/>
            <person name="Tamazawa S."/>
            <person name="Tamamura S."/>
            <person name="Murakami T."/>
            <person name="Kiyama T."/>
            <person name="Inomata H."/>
            <person name="Amano Y."/>
            <person name="Miyakawa K."/>
            <person name="Tamaki H."/>
            <person name="Naganuma T."/>
            <person name="Kaneko K."/>
        </authorList>
    </citation>
    <scope>NUCLEOTIDE SEQUENCE [LARGE SCALE GENOMIC DNA]</scope>
    <source>
        <strain evidence="12 13">HN2</strain>
    </source>
</reference>
<name>A0A7J0BE89_9BACT</name>
<evidence type="ECO:0000256" key="9">
    <source>
        <dbReference type="PIRNR" id="PIRNR006171"/>
    </source>
</evidence>
<protein>
    <recommendedName>
        <fullName evidence="9">Transcriptional regulatory protein</fullName>
    </recommendedName>
</protein>
<dbReference type="Proteomes" id="UP000503840">
    <property type="component" value="Unassembled WGS sequence"/>
</dbReference>
<dbReference type="GO" id="GO:0000156">
    <property type="term" value="F:phosphorelay response regulator activity"/>
    <property type="evidence" value="ECO:0007669"/>
    <property type="project" value="TreeGrafter"/>
</dbReference>
<feature type="domain" description="Response regulatory" evidence="11">
    <location>
        <begin position="5"/>
        <end position="121"/>
    </location>
</feature>
<keyword evidence="2 9" id="KW-0963">Cytoplasm</keyword>
<evidence type="ECO:0000256" key="4">
    <source>
        <dbReference type="ARBA" id="ARBA00023012"/>
    </source>
</evidence>
<keyword evidence="3 10" id="KW-0597">Phosphoprotein</keyword>
<dbReference type="Pfam" id="PF00072">
    <property type="entry name" value="Response_reg"/>
    <property type="match status" value="1"/>
</dbReference>
<dbReference type="InterPro" id="IPR024187">
    <property type="entry name" value="Sig_transdc_resp-reg_cit/mal"/>
</dbReference>
<keyword evidence="5 9" id="KW-0805">Transcription regulation</keyword>
<evidence type="ECO:0000256" key="10">
    <source>
        <dbReference type="PROSITE-ProRule" id="PRU00169"/>
    </source>
</evidence>
<keyword evidence="6 9" id="KW-0238">DNA-binding</keyword>
<dbReference type="GO" id="GO:0005737">
    <property type="term" value="C:cytoplasm"/>
    <property type="evidence" value="ECO:0007669"/>
    <property type="project" value="UniProtKB-SubCell"/>
</dbReference>
<proteinExistence type="predicted"/>
<evidence type="ECO:0000256" key="3">
    <source>
        <dbReference type="ARBA" id="ARBA00022553"/>
    </source>
</evidence>
<evidence type="ECO:0000256" key="8">
    <source>
        <dbReference type="ARBA" id="ARBA00023163"/>
    </source>
</evidence>
<accession>A0A7J0BE89</accession>
<dbReference type="Gene3D" id="3.40.50.2300">
    <property type="match status" value="1"/>
</dbReference>
<keyword evidence="13" id="KW-1185">Reference proteome</keyword>
<dbReference type="Pfam" id="PF20714">
    <property type="entry name" value="HTH_64"/>
    <property type="match status" value="1"/>
</dbReference>
<keyword evidence="4 9" id="KW-0902">Two-component regulatory system</keyword>
<dbReference type="PANTHER" id="PTHR45526:SF1">
    <property type="entry name" value="TRANSCRIPTIONAL REGULATORY PROTEIN DCUR-RELATED"/>
    <property type="match status" value="1"/>
</dbReference>
<organism evidence="12 13">
    <name type="scientific">Desulfovibrio subterraneus</name>
    <dbReference type="NCBI Taxonomy" id="2718620"/>
    <lineage>
        <taxon>Bacteria</taxon>
        <taxon>Pseudomonadati</taxon>
        <taxon>Thermodesulfobacteriota</taxon>
        <taxon>Desulfovibrionia</taxon>
        <taxon>Desulfovibrionales</taxon>
        <taxon>Desulfovibrionaceae</taxon>
        <taxon>Desulfovibrio</taxon>
    </lineage>
</organism>
<dbReference type="GO" id="GO:0003700">
    <property type="term" value="F:DNA-binding transcription factor activity"/>
    <property type="evidence" value="ECO:0007669"/>
    <property type="project" value="InterPro"/>
</dbReference>
<dbReference type="PANTHER" id="PTHR45526">
    <property type="entry name" value="TRANSCRIPTIONAL REGULATORY PROTEIN DPIA"/>
    <property type="match status" value="1"/>
</dbReference>
<evidence type="ECO:0000256" key="7">
    <source>
        <dbReference type="ARBA" id="ARBA00023159"/>
    </source>
</evidence>
<dbReference type="GO" id="GO:0003677">
    <property type="term" value="F:DNA binding"/>
    <property type="evidence" value="ECO:0007669"/>
    <property type="project" value="UniProtKB-KW"/>
</dbReference>
<evidence type="ECO:0000256" key="6">
    <source>
        <dbReference type="ARBA" id="ARBA00023125"/>
    </source>
</evidence>
<feature type="modified residue" description="4-aspartylphosphate" evidence="10">
    <location>
        <position position="56"/>
    </location>
</feature>